<dbReference type="GeneID" id="91534287"/>
<dbReference type="GO" id="GO:0004519">
    <property type="term" value="F:endonuclease activity"/>
    <property type="evidence" value="ECO:0007669"/>
    <property type="project" value="UniProtKB-KW"/>
</dbReference>
<sequence length="397" mass="43586">MNGWCKRELGDLCERITVGHVGSMASRYVTAGVPFLRSQNVKAGRLDLSALKYIDQEFHAQLSKSRLDAGDLVIVRTGEPGTAAVVPKGIGPLNCADLVIAKPRRDVSAEFLSYAINETAQEFVRAHTVGAVQQHFNVTSAKKLVLHVPPMAEQRAIVEVLGALDDKIALNERIRETTLGLARACYEESGAGGEPEFIRDLAELFDGPHATPQKTETGPWFLSISSLKNGYLDLSESAHLSEEDFPRWTRRVHPQAGDVLFSYETRLGDAALMPSGIRGSLGRRMALLRSKSATISGSLLLHAYLNPAFQEEIKRRTVHGATVDRLPLKEMPGWRISLPAQGERERLSAKFDALHASVTQGANENRTLADLRDTLLPQLLSGQLRVKDAIRTVEEVV</sequence>
<reference evidence="5 6" key="1">
    <citation type="submission" date="2019-04" db="EMBL/GenBank/DDBJ databases">
        <title>Streptomyces sp. nov. Bv016 isolated from bark of Buahinia variegata.</title>
        <authorList>
            <person name="Kanchanasin P."/>
            <person name="Tanasupawat S."/>
            <person name="Yuki M."/>
            <person name="Kudo T."/>
        </authorList>
    </citation>
    <scope>NUCLEOTIDE SEQUENCE [LARGE SCALE GENOMIC DNA]</scope>
    <source>
        <strain evidence="5 6">JCM 4765</strain>
    </source>
</reference>
<dbReference type="SUPFAM" id="SSF116734">
    <property type="entry name" value="DNA methylase specificity domain"/>
    <property type="match status" value="2"/>
</dbReference>
<keyword evidence="2" id="KW-0680">Restriction system</keyword>
<keyword evidence="6" id="KW-1185">Reference proteome</keyword>
<keyword evidence="5" id="KW-0378">Hydrolase</keyword>
<evidence type="ECO:0000313" key="6">
    <source>
        <dbReference type="Proteomes" id="UP000298513"/>
    </source>
</evidence>
<dbReference type="EMBL" id="SRRU01000001">
    <property type="protein sequence ID" value="TGN86875.1"/>
    <property type="molecule type" value="Genomic_DNA"/>
</dbReference>
<dbReference type="GO" id="GO:0003677">
    <property type="term" value="F:DNA binding"/>
    <property type="evidence" value="ECO:0007669"/>
    <property type="project" value="UniProtKB-KW"/>
</dbReference>
<dbReference type="RefSeq" id="WP_135789285.1">
    <property type="nucleotide sequence ID" value="NZ_BNBQ01000014.1"/>
</dbReference>
<protein>
    <submittedName>
        <fullName evidence="5">Restriction endonuclease subunit S</fullName>
    </submittedName>
</protein>
<evidence type="ECO:0000259" key="4">
    <source>
        <dbReference type="Pfam" id="PF01420"/>
    </source>
</evidence>
<dbReference type="Proteomes" id="UP000298513">
    <property type="component" value="Unassembled WGS sequence"/>
</dbReference>
<keyword evidence="3" id="KW-0238">DNA-binding</keyword>
<dbReference type="InterPro" id="IPR000055">
    <property type="entry name" value="Restrct_endonuc_typeI_TRD"/>
</dbReference>
<dbReference type="Gene3D" id="3.90.220.20">
    <property type="entry name" value="DNA methylase specificity domains"/>
    <property type="match status" value="2"/>
</dbReference>
<evidence type="ECO:0000256" key="3">
    <source>
        <dbReference type="ARBA" id="ARBA00023125"/>
    </source>
</evidence>
<name>A0A4Z1DN26_STRGP</name>
<proteinExistence type="inferred from homology"/>
<keyword evidence="5" id="KW-0540">Nuclease</keyword>
<dbReference type="AlphaFoldDB" id="A0A4Z1DN26"/>
<evidence type="ECO:0000256" key="1">
    <source>
        <dbReference type="ARBA" id="ARBA00010923"/>
    </source>
</evidence>
<organism evidence="5 6">
    <name type="scientific">Streptomyces griseoluteus</name>
    <dbReference type="NCBI Taxonomy" id="29306"/>
    <lineage>
        <taxon>Bacteria</taxon>
        <taxon>Bacillati</taxon>
        <taxon>Actinomycetota</taxon>
        <taxon>Actinomycetes</taxon>
        <taxon>Kitasatosporales</taxon>
        <taxon>Streptomycetaceae</taxon>
        <taxon>Streptomyces</taxon>
    </lineage>
</organism>
<dbReference type="Pfam" id="PF01420">
    <property type="entry name" value="Methylase_S"/>
    <property type="match status" value="1"/>
</dbReference>
<comment type="similarity">
    <text evidence="1">Belongs to the type-I restriction system S methylase family.</text>
</comment>
<evidence type="ECO:0000256" key="2">
    <source>
        <dbReference type="ARBA" id="ARBA00022747"/>
    </source>
</evidence>
<evidence type="ECO:0000313" key="5">
    <source>
        <dbReference type="EMBL" id="TGN86875.1"/>
    </source>
</evidence>
<dbReference type="InterPro" id="IPR044946">
    <property type="entry name" value="Restrct_endonuc_typeI_TRD_sf"/>
</dbReference>
<gene>
    <name evidence="5" type="ORF">E5082_00115</name>
</gene>
<feature type="domain" description="Type I restriction modification DNA specificity" evidence="4">
    <location>
        <begin position="2"/>
        <end position="176"/>
    </location>
</feature>
<dbReference type="PANTHER" id="PTHR30408">
    <property type="entry name" value="TYPE-1 RESTRICTION ENZYME ECOKI SPECIFICITY PROTEIN"/>
    <property type="match status" value="1"/>
</dbReference>
<keyword evidence="5" id="KW-0255">Endonuclease</keyword>
<dbReference type="InterPro" id="IPR052021">
    <property type="entry name" value="Type-I_RS_S_subunit"/>
</dbReference>
<dbReference type="GO" id="GO:0009307">
    <property type="term" value="P:DNA restriction-modification system"/>
    <property type="evidence" value="ECO:0007669"/>
    <property type="project" value="UniProtKB-KW"/>
</dbReference>
<comment type="caution">
    <text evidence="5">The sequence shown here is derived from an EMBL/GenBank/DDBJ whole genome shotgun (WGS) entry which is preliminary data.</text>
</comment>
<dbReference type="PANTHER" id="PTHR30408:SF12">
    <property type="entry name" value="TYPE I RESTRICTION ENZYME MJAVIII SPECIFICITY SUBUNIT"/>
    <property type="match status" value="1"/>
</dbReference>
<accession>A0A4Z1DN26</accession>